<name>A0A2X3E746_KLEPN</name>
<protein>
    <submittedName>
        <fullName evidence="1">Electron transport complex protein RnfC</fullName>
    </submittedName>
</protein>
<evidence type="ECO:0000313" key="2">
    <source>
        <dbReference type="Proteomes" id="UP000251721"/>
    </source>
</evidence>
<evidence type="ECO:0000313" key="1">
    <source>
        <dbReference type="EMBL" id="SQC38198.1"/>
    </source>
</evidence>
<sequence length="51" mass="6094">MSVIIDADGEDRWIERDGWSDYQTCTREALIERIHQFGVAGPRRRRLPHRQ</sequence>
<dbReference type="EMBL" id="UAWQ01000004">
    <property type="protein sequence ID" value="SQC38198.1"/>
    <property type="molecule type" value="Genomic_DNA"/>
</dbReference>
<gene>
    <name evidence="1" type="primary">rnfC_2</name>
    <name evidence="1" type="ORF">NCTC13465_00516</name>
</gene>
<dbReference type="Proteomes" id="UP000251721">
    <property type="component" value="Unassembled WGS sequence"/>
</dbReference>
<proteinExistence type="predicted"/>
<dbReference type="AlphaFoldDB" id="A0A2X3E746"/>
<accession>A0A2X3E746</accession>
<organism evidence="1 2">
    <name type="scientific">Klebsiella pneumoniae</name>
    <dbReference type="NCBI Taxonomy" id="573"/>
    <lineage>
        <taxon>Bacteria</taxon>
        <taxon>Pseudomonadati</taxon>
        <taxon>Pseudomonadota</taxon>
        <taxon>Gammaproteobacteria</taxon>
        <taxon>Enterobacterales</taxon>
        <taxon>Enterobacteriaceae</taxon>
        <taxon>Klebsiella/Raoultella group</taxon>
        <taxon>Klebsiella</taxon>
        <taxon>Klebsiella pneumoniae complex</taxon>
    </lineage>
</organism>
<reference evidence="1 2" key="1">
    <citation type="submission" date="2018-06" db="EMBL/GenBank/DDBJ databases">
        <authorList>
            <consortium name="Pathogen Informatics"/>
            <person name="Doyle S."/>
        </authorList>
    </citation>
    <scope>NUCLEOTIDE SEQUENCE [LARGE SCALE GENOMIC DNA]</scope>
    <source>
        <strain evidence="1 2">NCTC13465</strain>
    </source>
</reference>